<evidence type="ECO:0000313" key="2">
    <source>
        <dbReference type="Proteomes" id="UP000466104"/>
    </source>
</evidence>
<organism evidence="1 2">
    <name type="scientific">Cutibacterium porci</name>
    <dbReference type="NCBI Taxonomy" id="2605781"/>
    <lineage>
        <taxon>Bacteria</taxon>
        <taxon>Bacillati</taxon>
        <taxon>Actinomycetota</taxon>
        <taxon>Actinomycetes</taxon>
        <taxon>Propionibacteriales</taxon>
        <taxon>Propionibacteriaceae</taxon>
        <taxon>Cutibacterium</taxon>
    </lineage>
</organism>
<accession>A0A7K0J3X0</accession>
<protein>
    <recommendedName>
        <fullName evidence="3">4'-phosphopantetheinyl transferase superfamily protein</fullName>
    </recommendedName>
</protein>
<proteinExistence type="predicted"/>
<dbReference type="EMBL" id="VUMG01000001">
    <property type="protein sequence ID" value="MSS44619.1"/>
    <property type="molecule type" value="Genomic_DNA"/>
</dbReference>
<sequence length="223" mass="24845">MTALANPCRSSVEVGTVDVPDADSIECVLTHHCHTPRDRGGHPTSVSGRYLLQQAAELLHGTQIGERPMTDSSRRWYWPGTPWHGSVSHIPGWSLSGLITDGHIGVDVQDARERPGALDFIADLVRLPRRASILEFAECEALVKASRLTKETFGHVRLPQWRPGWRHVVDEFWVWSTEVTGVGAVAVTSDRPRKIRWWRCYAETHGQLSAPEPLNGFNTGDIS</sequence>
<keyword evidence="2" id="KW-1185">Reference proteome</keyword>
<dbReference type="Proteomes" id="UP000466104">
    <property type="component" value="Unassembled WGS sequence"/>
</dbReference>
<dbReference type="AlphaFoldDB" id="A0A7K0J3X0"/>
<evidence type="ECO:0008006" key="3">
    <source>
        <dbReference type="Google" id="ProtNLM"/>
    </source>
</evidence>
<gene>
    <name evidence="1" type="ORF">FYJ43_00755</name>
</gene>
<comment type="caution">
    <text evidence="1">The sequence shown here is derived from an EMBL/GenBank/DDBJ whole genome shotgun (WGS) entry which is preliminary data.</text>
</comment>
<dbReference type="RefSeq" id="WP_154561115.1">
    <property type="nucleotide sequence ID" value="NZ_VUMG01000001.1"/>
</dbReference>
<evidence type="ECO:0000313" key="1">
    <source>
        <dbReference type="EMBL" id="MSS44619.1"/>
    </source>
</evidence>
<reference evidence="1 2" key="1">
    <citation type="submission" date="2019-08" db="EMBL/GenBank/DDBJ databases">
        <title>In-depth cultivation of the pig gut microbiome towards novel bacterial diversity and tailored functional studies.</title>
        <authorList>
            <person name="Wylensek D."/>
            <person name="Hitch T.C.A."/>
            <person name="Clavel T."/>
        </authorList>
    </citation>
    <scope>NUCLEOTIDE SEQUENCE [LARGE SCALE GENOMIC DNA]</scope>
    <source>
        <strain evidence="1 2">WCA-380-WT-3A</strain>
    </source>
</reference>
<name>A0A7K0J3X0_9ACTN</name>